<dbReference type="Proteomes" id="UP000190198">
    <property type="component" value="Unassembled WGS sequence"/>
</dbReference>
<dbReference type="Gene3D" id="1.25.40.10">
    <property type="entry name" value="Tetratricopeptide repeat domain"/>
    <property type="match status" value="1"/>
</dbReference>
<evidence type="ECO:0000313" key="2">
    <source>
        <dbReference type="Proteomes" id="UP000190198"/>
    </source>
</evidence>
<dbReference type="Gene3D" id="2.60.120.260">
    <property type="entry name" value="Galactose-binding domain-like"/>
    <property type="match status" value="1"/>
</dbReference>
<evidence type="ECO:0000313" key="1">
    <source>
        <dbReference type="EMBL" id="OOZ37455.1"/>
    </source>
</evidence>
<dbReference type="RefSeq" id="WP_078477612.1">
    <property type="nucleotide sequence ID" value="NZ_MPRK01000281.1"/>
</dbReference>
<proteinExistence type="predicted"/>
<dbReference type="EMBL" id="MPRK01000281">
    <property type="protein sequence ID" value="OOZ37455.1"/>
    <property type="molecule type" value="Genomic_DNA"/>
</dbReference>
<evidence type="ECO:0008006" key="3">
    <source>
        <dbReference type="Google" id="ProtNLM"/>
    </source>
</evidence>
<accession>A0A1T2KX81</accession>
<reference evidence="1 2" key="1">
    <citation type="submission" date="2016-11" db="EMBL/GenBank/DDBJ databases">
        <title>Mixed transmission modes and dynamic genome evolution in an obligate animal-bacterial symbiosis.</title>
        <authorList>
            <person name="Russell S.L."/>
            <person name="Corbett-Detig R.B."/>
            <person name="Cavanaugh C.M."/>
        </authorList>
    </citation>
    <scope>NUCLEOTIDE SEQUENCE [LARGE SCALE GENOMIC DNA]</scope>
    <source>
        <strain evidence="1">Sp-SM6</strain>
    </source>
</reference>
<sequence length="418" mass="47724">MKMNFFPQVAAKIIIVAILLFAAWRILALGLAEHYAQSAIDGVPGSAEKALAWYDKHPHALFLYALEIYQEKPQKAEELLRDAIKGTPSDGRPMVLLAMLLKQRNITASADALVNRAEELGPTNEWIRLKAAEYWVSRNQIDRAVNSWSKHLESKRWSAEVVSVLIRIADSDELRHVLKPLTDNPPDWWERFFSHYAKNAGSLNSLNELTEMRKQGAVPMLKSERKALVARMMKEQQWSSAYLNWIGGLSMEQKGQLGNIYNGGFELPISNNGFGWHFSDAEWFGLELKQERESAGEQSLHLLFSGINKPFGNRLFQPMFLMAGEYEFSSAVKSVGLETSGGLRWRVHCIDQQKQYLGESERYLGVSDWRKSRFRFTVPNDAKCRVQILQLESTGKIPKDHKLKGEVWFDQLKLVRIG</sequence>
<keyword evidence="2" id="KW-1185">Reference proteome</keyword>
<organism evidence="1 2">
    <name type="scientific">Solemya elarraichensis gill symbiont</name>
    <dbReference type="NCBI Taxonomy" id="1918949"/>
    <lineage>
        <taxon>Bacteria</taxon>
        <taxon>Pseudomonadati</taxon>
        <taxon>Pseudomonadota</taxon>
        <taxon>Gammaproteobacteria</taxon>
        <taxon>sulfur-oxidizing symbionts</taxon>
    </lineage>
</organism>
<gene>
    <name evidence="1" type="ORF">BOW52_10210</name>
</gene>
<name>A0A1T2KX81_9GAMM</name>
<dbReference type="SUPFAM" id="SSF48452">
    <property type="entry name" value="TPR-like"/>
    <property type="match status" value="1"/>
</dbReference>
<dbReference type="OrthoDB" id="8410830at2"/>
<protein>
    <recommendedName>
        <fullName evidence="3">Tetratricopeptide repeat protein</fullName>
    </recommendedName>
</protein>
<comment type="caution">
    <text evidence="1">The sequence shown here is derived from an EMBL/GenBank/DDBJ whole genome shotgun (WGS) entry which is preliminary data.</text>
</comment>
<dbReference type="AlphaFoldDB" id="A0A1T2KX81"/>
<dbReference type="InterPro" id="IPR011990">
    <property type="entry name" value="TPR-like_helical_dom_sf"/>
</dbReference>